<feature type="region of interest" description="Disordered" evidence="4">
    <location>
        <begin position="353"/>
        <end position="377"/>
    </location>
</feature>
<proteinExistence type="inferred from homology"/>
<accession>A0A9D4II34</accession>
<dbReference type="Gene3D" id="1.10.287.370">
    <property type="match status" value="1"/>
</dbReference>
<gene>
    <name evidence="5" type="ORF">DPMN_177768</name>
</gene>
<evidence type="ECO:0000256" key="1">
    <source>
        <dbReference type="ARBA" id="ARBA00004123"/>
    </source>
</evidence>
<dbReference type="GO" id="GO:0005634">
    <property type="term" value="C:nucleus"/>
    <property type="evidence" value="ECO:0007669"/>
    <property type="project" value="UniProtKB-SubCell"/>
</dbReference>
<feature type="region of interest" description="Disordered" evidence="4">
    <location>
        <begin position="147"/>
        <end position="184"/>
    </location>
</feature>
<protein>
    <recommendedName>
        <fullName evidence="7">Unconventional prefoldin RPB5 interactor</fullName>
    </recommendedName>
</protein>
<feature type="region of interest" description="Disordered" evidence="4">
    <location>
        <begin position="197"/>
        <end position="334"/>
    </location>
</feature>
<evidence type="ECO:0000256" key="2">
    <source>
        <dbReference type="ARBA" id="ARBA00023242"/>
    </source>
</evidence>
<dbReference type="EMBL" id="JAIWYP010000009">
    <property type="protein sequence ID" value="KAH3776346.1"/>
    <property type="molecule type" value="Genomic_DNA"/>
</dbReference>
<dbReference type="PANTHER" id="PTHR15111">
    <property type="entry name" value="RNA POLYMERASE II SUBUNIT 5-MEDIATING PROTEIN NNX3"/>
    <property type="match status" value="1"/>
</dbReference>
<feature type="compositionally biased region" description="Basic residues" evidence="4">
    <location>
        <begin position="283"/>
        <end position="307"/>
    </location>
</feature>
<feature type="region of interest" description="Disordered" evidence="4">
    <location>
        <begin position="395"/>
        <end position="419"/>
    </location>
</feature>
<reference evidence="5" key="2">
    <citation type="submission" date="2020-11" db="EMBL/GenBank/DDBJ databases">
        <authorList>
            <person name="McCartney M.A."/>
            <person name="Auch B."/>
            <person name="Kono T."/>
            <person name="Mallez S."/>
            <person name="Becker A."/>
            <person name="Gohl D.M."/>
            <person name="Silverstein K.A.T."/>
            <person name="Koren S."/>
            <person name="Bechman K.B."/>
            <person name="Herman A."/>
            <person name="Abrahante J.E."/>
            <person name="Garbe J."/>
        </authorList>
    </citation>
    <scope>NUCLEOTIDE SEQUENCE</scope>
    <source>
        <strain evidence="5">Duluth1</strain>
        <tissue evidence="5">Whole animal</tissue>
    </source>
</reference>
<dbReference type="SUPFAM" id="SSF46579">
    <property type="entry name" value="Prefoldin"/>
    <property type="match status" value="1"/>
</dbReference>
<dbReference type="GO" id="GO:0019212">
    <property type="term" value="F:phosphatase inhibitor activity"/>
    <property type="evidence" value="ECO:0007669"/>
    <property type="project" value="TreeGrafter"/>
</dbReference>
<evidence type="ECO:0000313" key="6">
    <source>
        <dbReference type="Proteomes" id="UP000828390"/>
    </source>
</evidence>
<feature type="compositionally biased region" description="Polar residues" evidence="4">
    <location>
        <begin position="254"/>
        <end position="277"/>
    </location>
</feature>
<dbReference type="AlphaFoldDB" id="A0A9D4II34"/>
<feature type="compositionally biased region" description="Acidic residues" evidence="4">
    <location>
        <begin position="204"/>
        <end position="244"/>
    </location>
</feature>
<dbReference type="GO" id="GO:0003714">
    <property type="term" value="F:transcription corepressor activity"/>
    <property type="evidence" value="ECO:0007669"/>
    <property type="project" value="TreeGrafter"/>
</dbReference>
<dbReference type="GO" id="GO:0003682">
    <property type="term" value="F:chromatin binding"/>
    <property type="evidence" value="ECO:0007669"/>
    <property type="project" value="TreeGrafter"/>
</dbReference>
<evidence type="ECO:0000256" key="3">
    <source>
        <dbReference type="ARBA" id="ARBA00038295"/>
    </source>
</evidence>
<comment type="subcellular location">
    <subcellularLocation>
        <location evidence="1">Nucleus</location>
    </subcellularLocation>
</comment>
<dbReference type="InterPro" id="IPR052255">
    <property type="entry name" value="RNA_pol_II_subunit5-mediator"/>
</dbReference>
<evidence type="ECO:0008006" key="7">
    <source>
        <dbReference type="Google" id="ProtNLM"/>
    </source>
</evidence>
<organism evidence="5 6">
    <name type="scientific">Dreissena polymorpha</name>
    <name type="common">Zebra mussel</name>
    <name type="synonym">Mytilus polymorpha</name>
    <dbReference type="NCBI Taxonomy" id="45954"/>
    <lineage>
        <taxon>Eukaryota</taxon>
        <taxon>Metazoa</taxon>
        <taxon>Spiralia</taxon>
        <taxon>Lophotrochozoa</taxon>
        <taxon>Mollusca</taxon>
        <taxon>Bivalvia</taxon>
        <taxon>Autobranchia</taxon>
        <taxon>Heteroconchia</taxon>
        <taxon>Euheterodonta</taxon>
        <taxon>Imparidentia</taxon>
        <taxon>Neoheterodontei</taxon>
        <taxon>Myida</taxon>
        <taxon>Dreissenoidea</taxon>
        <taxon>Dreissenidae</taxon>
        <taxon>Dreissena</taxon>
    </lineage>
</organism>
<dbReference type="CDD" id="cd23159">
    <property type="entry name" value="Prefoldin_URI1"/>
    <property type="match status" value="1"/>
</dbReference>
<dbReference type="InterPro" id="IPR004127">
    <property type="entry name" value="Prefoldin_subunit_alpha"/>
</dbReference>
<evidence type="ECO:0000313" key="5">
    <source>
        <dbReference type="EMBL" id="KAH3776346.1"/>
    </source>
</evidence>
<sequence length="419" mass="47944">MAFMPGQLVHTNEILVLLGDNWFVERSAKQAADIVTRRIESIDKQLEDLNKQLGLLQPRLDFTTELEGMSRDREVQDIREEYDEEKEKTWKVQHKKNVQAYRHKLKAEAEQSNTPVTTKDNTDADLWQRLDQLEEIESRRHELAKIGTNAESKLESQQLPDWVPSSSTHNEEQPLAYQRREDGSWESLQQQNQIVPVPANQQETTEDQEDSESDVLDSDDDELDDEDEIEVEEYSESDDEDDEADVCRGKGQIIQFSHTLIQPQPSQEGNSEDQLTPGNIYRRMYRPKSILKKSPPQKRLTKKKSTNHSRVSFDTESDEDRVHKNLATSDMQLKNRPAFTSAVLERQTTEQFKLPSGAAEHGTTNTHSSESTVTQFLNENSDSVKSVTDQFASVSVSVPSSQANTKPVSRFKAQRLNKS</sequence>
<comment type="caution">
    <text evidence="5">The sequence shown here is derived from an EMBL/GenBank/DDBJ whole genome shotgun (WGS) entry which is preliminary data.</text>
</comment>
<dbReference type="InterPro" id="IPR009053">
    <property type="entry name" value="Prefoldin"/>
</dbReference>
<evidence type="ECO:0000256" key="4">
    <source>
        <dbReference type="SAM" id="MobiDB-lite"/>
    </source>
</evidence>
<name>A0A9D4II34_DREPO</name>
<dbReference type="PANTHER" id="PTHR15111:SF0">
    <property type="entry name" value="UNCONVENTIONAL PREFOLDIN RPB5 INTERACTOR 1"/>
    <property type="match status" value="1"/>
</dbReference>
<keyword evidence="2" id="KW-0539">Nucleus</keyword>
<reference evidence="5" key="1">
    <citation type="journal article" date="2019" name="bioRxiv">
        <title>The Genome of the Zebra Mussel, Dreissena polymorpha: A Resource for Invasive Species Research.</title>
        <authorList>
            <person name="McCartney M.A."/>
            <person name="Auch B."/>
            <person name="Kono T."/>
            <person name="Mallez S."/>
            <person name="Zhang Y."/>
            <person name="Obille A."/>
            <person name="Becker A."/>
            <person name="Abrahante J.E."/>
            <person name="Garbe J."/>
            <person name="Badalamenti J.P."/>
            <person name="Herman A."/>
            <person name="Mangelson H."/>
            <person name="Liachko I."/>
            <person name="Sullivan S."/>
            <person name="Sone E.D."/>
            <person name="Koren S."/>
            <person name="Silverstein K.A.T."/>
            <person name="Beckman K.B."/>
            <person name="Gohl D.M."/>
        </authorList>
    </citation>
    <scope>NUCLEOTIDE SEQUENCE</scope>
    <source>
        <strain evidence="5">Duluth1</strain>
        <tissue evidence="5">Whole animal</tissue>
    </source>
</reference>
<keyword evidence="6" id="KW-1185">Reference proteome</keyword>
<comment type="similarity">
    <text evidence="3">Belongs to the RNA polymerase II subunit 5-mediating protein family.</text>
</comment>
<feature type="compositionally biased region" description="Polar residues" evidence="4">
    <location>
        <begin position="362"/>
        <end position="377"/>
    </location>
</feature>
<dbReference type="Pfam" id="PF02996">
    <property type="entry name" value="Prefoldin"/>
    <property type="match status" value="1"/>
</dbReference>
<feature type="compositionally biased region" description="Polar residues" evidence="4">
    <location>
        <begin position="149"/>
        <end position="168"/>
    </location>
</feature>
<dbReference type="Proteomes" id="UP000828390">
    <property type="component" value="Unassembled WGS sequence"/>
</dbReference>
<dbReference type="GO" id="GO:0000122">
    <property type="term" value="P:negative regulation of transcription by RNA polymerase II"/>
    <property type="evidence" value="ECO:0007669"/>
    <property type="project" value="TreeGrafter"/>
</dbReference>